<evidence type="ECO:0000256" key="6">
    <source>
        <dbReference type="ARBA" id="ARBA00022968"/>
    </source>
</evidence>
<feature type="binding site" evidence="10">
    <location>
        <begin position="186"/>
        <end position="188"/>
    </location>
    <ligand>
        <name>UDP-N-acetyl-alpha-D-galactosamine</name>
        <dbReference type="ChEBI" id="CHEBI:67138"/>
    </ligand>
</feature>
<evidence type="ECO:0000256" key="5">
    <source>
        <dbReference type="ARBA" id="ARBA00022692"/>
    </source>
</evidence>
<feature type="active site" description="Nucleophile" evidence="9">
    <location>
        <position position="278"/>
    </location>
</feature>
<evidence type="ECO:0000256" key="12">
    <source>
        <dbReference type="SAM" id="Phobius"/>
    </source>
</evidence>
<dbReference type="GO" id="GO:0046872">
    <property type="term" value="F:metal ion binding"/>
    <property type="evidence" value="ECO:0007669"/>
    <property type="project" value="UniProtKB-KW"/>
</dbReference>
<dbReference type="AlphaFoldDB" id="A0AAY5F5L8"/>
<name>A0AAY5F5L8_ELEEL</name>
<accession>A0AAY5F5L8</accession>
<keyword evidence="4" id="KW-0808">Transferase</keyword>
<feature type="transmembrane region" description="Helical" evidence="12">
    <location>
        <begin position="31"/>
        <end position="51"/>
    </location>
</feature>
<dbReference type="InterPro" id="IPR005076">
    <property type="entry name" value="Glyco_trans_6"/>
</dbReference>
<comment type="subcellular location">
    <subcellularLocation>
        <location evidence="1">Membrane</location>
        <topology evidence="1">Single-pass type II membrane protein</topology>
    </subcellularLocation>
</comment>
<keyword evidence="15" id="KW-1185">Reference proteome</keyword>
<dbReference type="GO" id="GO:0005975">
    <property type="term" value="P:carbohydrate metabolic process"/>
    <property type="evidence" value="ECO:0007669"/>
    <property type="project" value="InterPro"/>
</dbReference>
<evidence type="ECO:0000256" key="4">
    <source>
        <dbReference type="ARBA" id="ARBA00022679"/>
    </source>
</evidence>
<evidence type="ECO:0000313" key="14">
    <source>
        <dbReference type="Ensembl" id="ENSEEEP00000064366.1"/>
    </source>
</evidence>
<feature type="chain" id="PRO_5044224838" description="Globoside alpha-1,3-N-acetylgalactosaminyltransferase 1 (FORS blood group)" evidence="13">
    <location>
        <begin position="19"/>
        <end position="355"/>
    </location>
</feature>
<feature type="binding site" evidence="10">
    <location>
        <position position="208"/>
    </location>
    <ligand>
        <name>an alpha-L-fucosyl-(1-&gt;2)-beta-D-galactosyl derivative</name>
        <dbReference type="ChEBI" id="CHEBI:140327"/>
    </ligand>
</feature>
<evidence type="ECO:0000256" key="9">
    <source>
        <dbReference type="PIRSR" id="PIRSR605076-1"/>
    </source>
</evidence>
<sequence>MLVHQLFWVCNCFLLHKGKRTAQNQECTPPSGVLCVSVCACICICIYLYVYSNVCLCNRRKDVMTVTPWLAPVVWEETFDTSLIDSFYKMQNITVATTVCAGEFLKDFLESAEKHYMQGYRVHYYIFTDQPEAVPMVTLGANRSLTTLKLPSSNRWQEITLRRMEKLEKLIDTQMINEVDYIFSLDVDTKFYGHWGAETLGDIVAVIHPGYYSTPRDEFPYERRPESQAYIPQGMGDYYYGGAVIGGLVEEVHKLAKTCRMQLDMDKANSIEAAWQEESHLNKYFLHNKPTKILSPEYLWQDFKSKTHEIKISRFSQVIKIYTFEQGSQINHQLHINNSLIKHYIYVNYWQLTIM</sequence>
<dbReference type="SUPFAM" id="SSF53448">
    <property type="entry name" value="Nucleotide-diphospho-sugar transferases"/>
    <property type="match status" value="1"/>
</dbReference>
<protein>
    <recommendedName>
        <fullName evidence="16">Globoside alpha-1,3-N-acetylgalactosaminyltransferase 1 (FORS blood group)</fullName>
    </recommendedName>
</protein>
<evidence type="ECO:0000256" key="1">
    <source>
        <dbReference type="ARBA" id="ARBA00004606"/>
    </source>
</evidence>
<evidence type="ECO:0000256" key="7">
    <source>
        <dbReference type="ARBA" id="ARBA00022989"/>
    </source>
</evidence>
<dbReference type="GO" id="GO:0005794">
    <property type="term" value="C:Golgi apparatus"/>
    <property type="evidence" value="ECO:0007669"/>
    <property type="project" value="TreeGrafter"/>
</dbReference>
<dbReference type="Ensembl" id="ENSEEET00000053820.1">
    <property type="protein sequence ID" value="ENSEEEP00000064366.1"/>
    <property type="gene ID" value="ENSEEEG00000028078.1"/>
</dbReference>
<feature type="binding site" evidence="11">
    <location>
        <position position="188"/>
    </location>
    <ligand>
        <name>Mn(2+)</name>
        <dbReference type="ChEBI" id="CHEBI:29035"/>
    </ligand>
</feature>
<reference evidence="14" key="2">
    <citation type="submission" date="2025-08" db="UniProtKB">
        <authorList>
            <consortium name="Ensembl"/>
        </authorList>
    </citation>
    <scope>IDENTIFICATION</scope>
</reference>
<evidence type="ECO:0000256" key="11">
    <source>
        <dbReference type="PIRSR" id="PIRSR605076-3"/>
    </source>
</evidence>
<keyword evidence="8 12" id="KW-0472">Membrane</keyword>
<evidence type="ECO:0000256" key="3">
    <source>
        <dbReference type="ARBA" id="ARBA00022676"/>
    </source>
</evidence>
<feature type="signal peptide" evidence="13">
    <location>
        <begin position="1"/>
        <end position="18"/>
    </location>
</feature>
<dbReference type="Gene3D" id="3.90.550.10">
    <property type="entry name" value="Spore Coat Polysaccharide Biosynthesis Protein SpsA, Chain A"/>
    <property type="match status" value="1"/>
</dbReference>
<keyword evidence="11" id="KW-0479">Metal-binding</keyword>
<dbReference type="GO" id="GO:0016758">
    <property type="term" value="F:hexosyltransferase activity"/>
    <property type="evidence" value="ECO:0007669"/>
    <property type="project" value="InterPro"/>
</dbReference>
<dbReference type="FunFam" id="3.90.550.10:FF:000022">
    <property type="entry name" value="Histo-blood group ABO system transferase"/>
    <property type="match status" value="1"/>
</dbReference>
<reference evidence="14 15" key="1">
    <citation type="submission" date="2020-05" db="EMBL/GenBank/DDBJ databases">
        <title>Electrophorus electricus (electric eel) genome, fEleEle1, primary haplotype.</title>
        <authorList>
            <person name="Myers G."/>
            <person name="Meyer A."/>
            <person name="Fedrigo O."/>
            <person name="Formenti G."/>
            <person name="Rhie A."/>
            <person name="Tracey A."/>
            <person name="Sims Y."/>
            <person name="Jarvis E.D."/>
        </authorList>
    </citation>
    <scope>NUCLEOTIDE SEQUENCE [LARGE SCALE GENOMIC DNA]</scope>
</reference>
<dbReference type="PANTHER" id="PTHR10462:SF49">
    <property type="entry name" value="GLOBOSIDE ALPHA-1,3-N-ACETYLGALACTOSAMINYLTRANSFERASE 1"/>
    <property type="match status" value="1"/>
</dbReference>
<keyword evidence="11" id="KW-0464">Manganese</keyword>
<evidence type="ECO:0000313" key="15">
    <source>
        <dbReference type="Proteomes" id="UP000314983"/>
    </source>
</evidence>
<feature type="binding site" evidence="11">
    <location>
        <position position="186"/>
    </location>
    <ligand>
        <name>Mn(2+)</name>
        <dbReference type="ChEBI" id="CHEBI:29035"/>
    </ligand>
</feature>
<evidence type="ECO:0000256" key="10">
    <source>
        <dbReference type="PIRSR" id="PIRSR605076-2"/>
    </source>
</evidence>
<dbReference type="InterPro" id="IPR029044">
    <property type="entry name" value="Nucleotide-diphossugar_trans"/>
</dbReference>
<reference evidence="14" key="3">
    <citation type="submission" date="2025-09" db="UniProtKB">
        <authorList>
            <consortium name="Ensembl"/>
        </authorList>
    </citation>
    <scope>IDENTIFICATION</scope>
</reference>
<dbReference type="GO" id="GO:0016020">
    <property type="term" value="C:membrane"/>
    <property type="evidence" value="ECO:0007669"/>
    <property type="project" value="UniProtKB-SubCell"/>
</dbReference>
<keyword evidence="3" id="KW-0328">Glycosyltransferase</keyword>
<dbReference type="Pfam" id="PF03414">
    <property type="entry name" value="Glyco_transf_6"/>
    <property type="match status" value="1"/>
</dbReference>
<evidence type="ECO:0008006" key="16">
    <source>
        <dbReference type="Google" id="ProtNLM"/>
    </source>
</evidence>
<evidence type="ECO:0000256" key="8">
    <source>
        <dbReference type="ARBA" id="ARBA00023136"/>
    </source>
</evidence>
<evidence type="ECO:0000256" key="2">
    <source>
        <dbReference type="ARBA" id="ARBA00010413"/>
    </source>
</evidence>
<organism evidence="14 15">
    <name type="scientific">Electrophorus electricus</name>
    <name type="common">Electric eel</name>
    <name type="synonym">Gymnotus electricus</name>
    <dbReference type="NCBI Taxonomy" id="8005"/>
    <lineage>
        <taxon>Eukaryota</taxon>
        <taxon>Metazoa</taxon>
        <taxon>Chordata</taxon>
        <taxon>Craniata</taxon>
        <taxon>Vertebrata</taxon>
        <taxon>Euteleostomi</taxon>
        <taxon>Actinopterygii</taxon>
        <taxon>Neopterygii</taxon>
        <taxon>Teleostei</taxon>
        <taxon>Ostariophysi</taxon>
        <taxon>Gymnotiformes</taxon>
        <taxon>Gymnotoidei</taxon>
        <taxon>Gymnotidae</taxon>
        <taxon>Electrophorus</taxon>
    </lineage>
</organism>
<keyword evidence="7 12" id="KW-1133">Transmembrane helix</keyword>
<proteinExistence type="inferred from homology"/>
<dbReference type="PANTHER" id="PTHR10462">
    <property type="entry name" value="GLYCOSYLTRANSFERASE-RELATED"/>
    <property type="match status" value="1"/>
</dbReference>
<comment type="similarity">
    <text evidence="2">Belongs to the glycosyltransferase 6 family.</text>
</comment>
<dbReference type="Proteomes" id="UP000314983">
    <property type="component" value="Chromosome 6"/>
</dbReference>
<comment type="cofactor">
    <cofactor evidence="11">
        <name>Mn(2+)</name>
        <dbReference type="ChEBI" id="CHEBI:29035"/>
    </cofactor>
    <text evidence="11">Binds 1 Mn(2+) ion per subunit.</text>
</comment>
<dbReference type="GO" id="GO:0031982">
    <property type="term" value="C:vesicle"/>
    <property type="evidence" value="ECO:0007669"/>
    <property type="project" value="TreeGrafter"/>
</dbReference>
<keyword evidence="5 12" id="KW-0812">Transmembrane</keyword>
<dbReference type="GeneTree" id="ENSGT00950000182858"/>
<keyword evidence="13" id="KW-0732">Signal</keyword>
<feature type="binding site" evidence="10">
    <location>
        <position position="278"/>
    </location>
    <ligand>
        <name>an alpha-L-fucosyl-(1-&gt;2)-beta-D-galactosyl derivative</name>
        <dbReference type="ChEBI" id="CHEBI:140327"/>
    </ligand>
</feature>
<evidence type="ECO:0000256" key="13">
    <source>
        <dbReference type="SAM" id="SignalP"/>
    </source>
</evidence>
<keyword evidence="6" id="KW-0735">Signal-anchor</keyword>